<evidence type="ECO:0000256" key="1">
    <source>
        <dbReference type="ARBA" id="ARBA00004141"/>
    </source>
</evidence>
<organism evidence="8 9">
    <name type="scientific">Motiliproteus coralliicola</name>
    <dbReference type="NCBI Taxonomy" id="2283196"/>
    <lineage>
        <taxon>Bacteria</taxon>
        <taxon>Pseudomonadati</taxon>
        <taxon>Pseudomonadota</taxon>
        <taxon>Gammaproteobacteria</taxon>
        <taxon>Oceanospirillales</taxon>
        <taxon>Oceanospirillaceae</taxon>
        <taxon>Motiliproteus</taxon>
    </lineage>
</organism>
<comment type="subcellular location">
    <subcellularLocation>
        <location evidence="1">Membrane</location>
        <topology evidence="1">Multi-pass membrane protein</topology>
    </subcellularLocation>
</comment>
<evidence type="ECO:0000256" key="2">
    <source>
        <dbReference type="ARBA" id="ARBA00007362"/>
    </source>
</evidence>
<dbReference type="GO" id="GO:0016020">
    <property type="term" value="C:membrane"/>
    <property type="evidence" value="ECO:0007669"/>
    <property type="project" value="UniProtKB-SubCell"/>
</dbReference>
<dbReference type="PANTHER" id="PTHR32322">
    <property type="entry name" value="INNER MEMBRANE TRANSPORTER"/>
    <property type="match status" value="1"/>
</dbReference>
<dbReference type="AlphaFoldDB" id="A0A369WEX3"/>
<comment type="caution">
    <text evidence="8">The sequence shown here is derived from an EMBL/GenBank/DDBJ whole genome shotgun (WGS) entry which is preliminary data.</text>
</comment>
<accession>A0A369WEX3</accession>
<keyword evidence="9" id="KW-1185">Reference proteome</keyword>
<feature type="transmembrane region" description="Helical" evidence="6">
    <location>
        <begin position="35"/>
        <end position="52"/>
    </location>
</feature>
<evidence type="ECO:0000256" key="4">
    <source>
        <dbReference type="ARBA" id="ARBA00022989"/>
    </source>
</evidence>
<feature type="transmembrane region" description="Helical" evidence="6">
    <location>
        <begin position="276"/>
        <end position="295"/>
    </location>
</feature>
<gene>
    <name evidence="8" type="ORF">DV711_12580</name>
</gene>
<dbReference type="Proteomes" id="UP000253769">
    <property type="component" value="Unassembled WGS sequence"/>
</dbReference>
<dbReference type="InterPro" id="IPR037185">
    <property type="entry name" value="EmrE-like"/>
</dbReference>
<dbReference type="EMBL" id="QQOH01000003">
    <property type="protein sequence ID" value="RDE19709.1"/>
    <property type="molecule type" value="Genomic_DNA"/>
</dbReference>
<evidence type="ECO:0000313" key="8">
    <source>
        <dbReference type="EMBL" id="RDE19709.1"/>
    </source>
</evidence>
<feature type="transmembrane region" description="Helical" evidence="6">
    <location>
        <begin position="119"/>
        <end position="136"/>
    </location>
</feature>
<dbReference type="RefSeq" id="WP_114696055.1">
    <property type="nucleotide sequence ID" value="NZ_QQOH01000003.1"/>
</dbReference>
<feature type="transmembrane region" description="Helical" evidence="6">
    <location>
        <begin position="182"/>
        <end position="204"/>
    </location>
</feature>
<protein>
    <submittedName>
        <fullName evidence="8">DMT family transporter</fullName>
    </submittedName>
</protein>
<evidence type="ECO:0000256" key="6">
    <source>
        <dbReference type="SAM" id="Phobius"/>
    </source>
</evidence>
<dbReference type="SUPFAM" id="SSF103481">
    <property type="entry name" value="Multidrug resistance efflux transporter EmrE"/>
    <property type="match status" value="2"/>
</dbReference>
<feature type="transmembrane region" description="Helical" evidence="6">
    <location>
        <begin position="148"/>
        <end position="170"/>
    </location>
</feature>
<keyword evidence="3 6" id="KW-0812">Transmembrane</keyword>
<reference evidence="8 9" key="1">
    <citation type="submission" date="2018-07" db="EMBL/GenBank/DDBJ databases">
        <title>Motiliproteus coralliicola sp. nov., a bacterium isolated from Coral.</title>
        <authorList>
            <person name="Wang G."/>
        </authorList>
    </citation>
    <scope>NUCLEOTIDE SEQUENCE [LARGE SCALE GENOMIC DNA]</scope>
    <source>
        <strain evidence="8 9">C34</strain>
    </source>
</reference>
<feature type="transmembrane region" description="Helical" evidence="6">
    <location>
        <begin position="88"/>
        <end position="107"/>
    </location>
</feature>
<proteinExistence type="inferred from homology"/>
<dbReference type="InterPro" id="IPR000620">
    <property type="entry name" value="EamA_dom"/>
</dbReference>
<comment type="similarity">
    <text evidence="2">Belongs to the EamA transporter family.</text>
</comment>
<evidence type="ECO:0000313" key="9">
    <source>
        <dbReference type="Proteomes" id="UP000253769"/>
    </source>
</evidence>
<keyword evidence="4 6" id="KW-1133">Transmembrane helix</keyword>
<feature type="domain" description="EamA" evidence="7">
    <location>
        <begin position="4"/>
        <end position="135"/>
    </location>
</feature>
<evidence type="ECO:0000256" key="3">
    <source>
        <dbReference type="ARBA" id="ARBA00022692"/>
    </source>
</evidence>
<feature type="transmembrane region" description="Helical" evidence="6">
    <location>
        <begin position="64"/>
        <end position="82"/>
    </location>
</feature>
<feature type="domain" description="EamA" evidence="7">
    <location>
        <begin position="150"/>
        <end position="294"/>
    </location>
</feature>
<feature type="transmembrane region" description="Helical" evidence="6">
    <location>
        <begin position="224"/>
        <end position="245"/>
    </location>
</feature>
<name>A0A369WEX3_9GAMM</name>
<dbReference type="OrthoDB" id="2352272at2"/>
<feature type="transmembrane region" description="Helical" evidence="6">
    <location>
        <begin position="252"/>
        <end position="270"/>
    </location>
</feature>
<keyword evidence="5 6" id="KW-0472">Membrane</keyword>
<evidence type="ECO:0000256" key="5">
    <source>
        <dbReference type="ARBA" id="ARBA00023136"/>
    </source>
</evidence>
<dbReference type="PANTHER" id="PTHR32322:SF2">
    <property type="entry name" value="EAMA DOMAIN-CONTAINING PROTEIN"/>
    <property type="match status" value="1"/>
</dbReference>
<sequence>MLNALLYVTTLLVWGGSWLAIKWQAGPVPTSLSILYRFGLAAALLIALVLLFGRLQRTTRRDQWFCALQGGCLYSCNFIAFYLATDYIASGLVAVVMSTTTLLNAAHNRLFWQQPAGPRFRWAALLGTIGLMLLFSNDLLSQQWSQQTLYGIGFALLGSWLFSLGNMVGVRHAKNGLQPLTYNSWAMLYGCLILLSVTLVQLGFKPDSFQQVAWWDSNPRYFWGLLYLAVLASVVGFNVYLLLVARIGANSAAYTLVGTPVIALTLSSLFEDYRWTGTGMIGLLVVIAGNLLVLGKPPALGSLRRWSGRIRQRFLTF</sequence>
<dbReference type="Pfam" id="PF00892">
    <property type="entry name" value="EamA"/>
    <property type="match status" value="2"/>
</dbReference>
<dbReference type="InterPro" id="IPR050638">
    <property type="entry name" value="AA-Vitamin_Transporters"/>
</dbReference>
<evidence type="ECO:0000259" key="7">
    <source>
        <dbReference type="Pfam" id="PF00892"/>
    </source>
</evidence>